<dbReference type="InterPro" id="IPR036264">
    <property type="entry name" value="Bact_exopeptidase_dim_dom"/>
</dbReference>
<dbReference type="NCBIfam" id="TIGR01891">
    <property type="entry name" value="amidohydrolases"/>
    <property type="match status" value="1"/>
</dbReference>
<name>A0A7M7N459_STRPU</name>
<dbReference type="InterPro" id="IPR011650">
    <property type="entry name" value="Peptidase_M20_dimer"/>
</dbReference>
<evidence type="ECO:0000256" key="1">
    <source>
        <dbReference type="PIRNR" id="PIRNR037226"/>
    </source>
</evidence>
<dbReference type="GO" id="GO:0016805">
    <property type="term" value="F:dipeptidase activity"/>
    <property type="evidence" value="ECO:0000318"/>
    <property type="project" value="GO_Central"/>
</dbReference>
<dbReference type="InterPro" id="IPR017144">
    <property type="entry name" value="Xaa-Arg_dipeptidase"/>
</dbReference>
<dbReference type="InterPro" id="IPR017439">
    <property type="entry name" value="Amidohydrolase"/>
</dbReference>
<dbReference type="InterPro" id="IPR052030">
    <property type="entry name" value="Peptidase_M20/M20A_hydrolases"/>
</dbReference>
<evidence type="ECO:0000313" key="4">
    <source>
        <dbReference type="Proteomes" id="UP000007110"/>
    </source>
</evidence>
<comment type="similarity">
    <text evidence="1">Belongs to the peptidase M20A family.</text>
</comment>
<dbReference type="EnsemblMetazoa" id="XM_030975119">
    <property type="protein sequence ID" value="XP_030830979"/>
    <property type="gene ID" value="LOC115920154"/>
</dbReference>
<dbReference type="PIRSF" id="PIRSF037226">
    <property type="entry name" value="Amidohydrolase_ACY1L2_prd"/>
    <property type="match status" value="1"/>
</dbReference>
<dbReference type="Gene3D" id="3.30.70.360">
    <property type="match status" value="1"/>
</dbReference>
<dbReference type="Pfam" id="PF07687">
    <property type="entry name" value="M20_dimer"/>
    <property type="match status" value="1"/>
</dbReference>
<evidence type="ECO:0000259" key="2">
    <source>
        <dbReference type="Pfam" id="PF07687"/>
    </source>
</evidence>
<proteinExistence type="inferred from homology"/>
<dbReference type="RefSeq" id="XP_030830979.1">
    <property type="nucleotide sequence ID" value="XM_030975119.1"/>
</dbReference>
<dbReference type="AlphaFoldDB" id="A0A7M7N459"/>
<sequence>MEELSRICSSAVDFGASSFRDIGQDIWRNPELGLQEFHANTILCNFFRENGFTVEEFLGPTGFRASYGSTENVDGDGVSGPPGVHVCLMAEYDALPELGHATAHNLVSEACVATAIGLKAAIDKKSSLGKVTILGTPDSEGNGKKMEAIKEGFFKDVDLAVTFIPFTCHVAKPIMLTIMRQTICFKGKAAHASTSPWDGRNALDAAILCYNNISVLRQQLKPYMQIHCIISNGGLRPNIIPEQTEMKFYLRAPDHIEMAHLQQRADAAFKAAARATGCELEIAFTPTPYSNLCNSSKLAALYQEEAESLGCVFTTNEEMGGRLVGSSDSGNVSHVVPTIAPAFDIANAASATNTQSFAELAGTEEAHNQTIVASKAMCKALLKAMLDPGILAGIKSDFEKDSCAASLTEWS</sequence>
<dbReference type="SUPFAM" id="SSF53187">
    <property type="entry name" value="Zn-dependent exopeptidases"/>
    <property type="match status" value="1"/>
</dbReference>
<dbReference type="KEGG" id="spu:115920154"/>
<dbReference type="GeneID" id="115920154"/>
<dbReference type="InParanoid" id="A0A7M7N459"/>
<dbReference type="CDD" id="cd03887">
    <property type="entry name" value="M20_Acy1L2"/>
    <property type="match status" value="1"/>
</dbReference>
<reference evidence="4" key="1">
    <citation type="submission" date="2015-02" db="EMBL/GenBank/DDBJ databases">
        <title>Genome sequencing for Strongylocentrotus purpuratus.</title>
        <authorList>
            <person name="Murali S."/>
            <person name="Liu Y."/>
            <person name="Vee V."/>
            <person name="English A."/>
            <person name="Wang M."/>
            <person name="Skinner E."/>
            <person name="Han Y."/>
            <person name="Muzny D.M."/>
            <person name="Worley K.C."/>
            <person name="Gibbs R.A."/>
        </authorList>
    </citation>
    <scope>NUCLEOTIDE SEQUENCE</scope>
</reference>
<dbReference type="Gene3D" id="3.40.630.10">
    <property type="entry name" value="Zn peptidases"/>
    <property type="match status" value="1"/>
</dbReference>
<keyword evidence="4" id="KW-1185">Reference proteome</keyword>
<dbReference type="Proteomes" id="UP000007110">
    <property type="component" value="Unassembled WGS sequence"/>
</dbReference>
<feature type="domain" description="Peptidase M20 dimerisation" evidence="2">
    <location>
        <begin position="182"/>
        <end position="274"/>
    </location>
</feature>
<dbReference type="PANTHER" id="PTHR30575">
    <property type="entry name" value="PEPTIDASE M20"/>
    <property type="match status" value="1"/>
</dbReference>
<protein>
    <recommendedName>
        <fullName evidence="1">Peptidase M20 domain-containing protein 2</fullName>
    </recommendedName>
</protein>
<dbReference type="SUPFAM" id="SSF55031">
    <property type="entry name" value="Bacterial exopeptidase dimerisation domain"/>
    <property type="match status" value="1"/>
</dbReference>
<reference evidence="3" key="2">
    <citation type="submission" date="2021-01" db="UniProtKB">
        <authorList>
            <consortium name="EnsemblMetazoa"/>
        </authorList>
    </citation>
    <scope>IDENTIFICATION</scope>
</reference>
<dbReference type="OMA" id="EWFALYE"/>
<accession>A0A7M7N459</accession>
<dbReference type="PANTHER" id="PTHR30575:SF9">
    <property type="entry name" value="PEPTIDASE M20 DOMAIN-CONTAINING PROTEIN 2"/>
    <property type="match status" value="1"/>
</dbReference>
<dbReference type="FunFam" id="3.30.70.360:FF:000004">
    <property type="entry name" value="Peptidase M20 domain-containing protein 2"/>
    <property type="match status" value="1"/>
</dbReference>
<evidence type="ECO:0000313" key="3">
    <source>
        <dbReference type="EnsemblMetazoa" id="XP_030830979"/>
    </source>
</evidence>
<organism evidence="3 4">
    <name type="scientific">Strongylocentrotus purpuratus</name>
    <name type="common">Purple sea urchin</name>
    <dbReference type="NCBI Taxonomy" id="7668"/>
    <lineage>
        <taxon>Eukaryota</taxon>
        <taxon>Metazoa</taxon>
        <taxon>Echinodermata</taxon>
        <taxon>Eleutherozoa</taxon>
        <taxon>Echinozoa</taxon>
        <taxon>Echinoidea</taxon>
        <taxon>Euechinoidea</taxon>
        <taxon>Echinacea</taxon>
        <taxon>Camarodonta</taxon>
        <taxon>Echinidea</taxon>
        <taxon>Strongylocentrotidae</taxon>
        <taxon>Strongylocentrotus</taxon>
    </lineage>
</organism>
<dbReference type="OrthoDB" id="6119954at2759"/>